<dbReference type="InterPro" id="IPR036641">
    <property type="entry name" value="HPT_dom_sf"/>
</dbReference>
<feature type="modified residue" description="Phosphohistidine" evidence="2">
    <location>
        <position position="53"/>
    </location>
</feature>
<organism evidence="4 5">
    <name type="scientific">Roseinatronobacter alkalisoli</name>
    <dbReference type="NCBI Taxonomy" id="3028235"/>
    <lineage>
        <taxon>Bacteria</taxon>
        <taxon>Pseudomonadati</taxon>
        <taxon>Pseudomonadota</taxon>
        <taxon>Alphaproteobacteria</taxon>
        <taxon>Rhodobacterales</taxon>
        <taxon>Paracoccaceae</taxon>
        <taxon>Roseinatronobacter</taxon>
    </lineage>
</organism>
<comment type="caution">
    <text evidence="4">The sequence shown here is derived from an EMBL/GenBank/DDBJ whole genome shotgun (WGS) entry which is preliminary data.</text>
</comment>
<proteinExistence type="predicted"/>
<sequence>MPVIDWTRVQELYEEIGEDAFEEVLSLFVEEVDEALERLHAADTSAASMSEFHFLKGAALNLGLSEMAEVCSRGEKMSNDAAPTEAEAASVLTGFPSAIRVLQDKWRNQI</sequence>
<protein>
    <submittedName>
        <fullName evidence="4">Hpt domain-containing protein</fullName>
    </submittedName>
</protein>
<keyword evidence="1" id="KW-0902">Two-component regulatory system</keyword>
<dbReference type="PROSITE" id="PS50894">
    <property type="entry name" value="HPT"/>
    <property type="match status" value="1"/>
</dbReference>
<name>A0ABT5T546_9RHOB</name>
<dbReference type="EMBL" id="JAQZSM010000002">
    <property type="protein sequence ID" value="MDD7970245.1"/>
    <property type="molecule type" value="Genomic_DNA"/>
</dbReference>
<dbReference type="Pfam" id="PF01627">
    <property type="entry name" value="Hpt"/>
    <property type="match status" value="1"/>
</dbReference>
<dbReference type="Gene3D" id="1.20.120.160">
    <property type="entry name" value="HPT domain"/>
    <property type="match status" value="1"/>
</dbReference>
<dbReference type="InterPro" id="IPR008207">
    <property type="entry name" value="Sig_transdc_His_kin_Hpt_dom"/>
</dbReference>
<accession>A0ABT5T546</accession>
<keyword evidence="2" id="KW-0597">Phosphoprotein</keyword>
<evidence type="ECO:0000256" key="2">
    <source>
        <dbReference type="PROSITE-ProRule" id="PRU00110"/>
    </source>
</evidence>
<dbReference type="RefSeq" id="WP_274350839.1">
    <property type="nucleotide sequence ID" value="NZ_JAQZSM010000002.1"/>
</dbReference>
<reference evidence="4" key="1">
    <citation type="submission" date="2023-02" db="EMBL/GenBank/DDBJ databases">
        <title>Description of Roseinatronobacter alkalisoli sp. nov., an alkaliphilic bacerium isolated from soda soil.</title>
        <authorList>
            <person name="Wei W."/>
        </authorList>
    </citation>
    <scope>NUCLEOTIDE SEQUENCE</scope>
    <source>
        <strain evidence="4">HJB301</strain>
    </source>
</reference>
<dbReference type="Proteomes" id="UP001431784">
    <property type="component" value="Unassembled WGS sequence"/>
</dbReference>
<dbReference type="SUPFAM" id="SSF47226">
    <property type="entry name" value="Histidine-containing phosphotransfer domain, HPT domain"/>
    <property type="match status" value="1"/>
</dbReference>
<evidence type="ECO:0000313" key="5">
    <source>
        <dbReference type="Proteomes" id="UP001431784"/>
    </source>
</evidence>
<dbReference type="CDD" id="cd00088">
    <property type="entry name" value="HPT"/>
    <property type="match status" value="1"/>
</dbReference>
<evidence type="ECO:0000259" key="3">
    <source>
        <dbReference type="PROSITE" id="PS50894"/>
    </source>
</evidence>
<evidence type="ECO:0000313" key="4">
    <source>
        <dbReference type="EMBL" id="MDD7970245.1"/>
    </source>
</evidence>
<feature type="domain" description="HPt" evidence="3">
    <location>
        <begin position="13"/>
        <end position="109"/>
    </location>
</feature>
<evidence type="ECO:0000256" key="1">
    <source>
        <dbReference type="ARBA" id="ARBA00023012"/>
    </source>
</evidence>
<keyword evidence="5" id="KW-1185">Reference proteome</keyword>
<gene>
    <name evidence="4" type="ORF">PUT78_03970</name>
</gene>